<dbReference type="PANTHER" id="PTHR39426">
    <property type="entry name" value="HOMOLOGY TO DEATH-ON-CURING PROTEIN OF PHAGE P1"/>
    <property type="match status" value="1"/>
</dbReference>
<dbReference type="SUPFAM" id="SSF140931">
    <property type="entry name" value="Fic-like"/>
    <property type="match status" value="1"/>
</dbReference>
<evidence type="ECO:0000313" key="2">
    <source>
        <dbReference type="EMBL" id="ARU14961.1"/>
    </source>
</evidence>
<dbReference type="GO" id="GO:0016301">
    <property type="term" value="F:kinase activity"/>
    <property type="evidence" value="ECO:0007669"/>
    <property type="project" value="InterPro"/>
</dbReference>
<keyword evidence="3" id="KW-1185">Reference proteome</keyword>
<proteinExistence type="predicted"/>
<dbReference type="PIRSF" id="PIRSF018297">
    <property type="entry name" value="Doc"/>
    <property type="match status" value="1"/>
</dbReference>
<reference evidence="2 3" key="1">
    <citation type="submission" date="2017-01" db="EMBL/GenBank/DDBJ databases">
        <title>Complete genome sequence of esterase-producing bacterium Croceicoccus marinus E4A9.</title>
        <authorList>
            <person name="Wu Y.-H."/>
            <person name="Cheng H."/>
            <person name="Xu L."/>
            <person name="Huo Y.-Y."/>
            <person name="Wang C.-S."/>
            <person name="Xu X.-W."/>
        </authorList>
    </citation>
    <scope>NUCLEOTIDE SEQUENCE [LARGE SCALE GENOMIC DNA]</scope>
    <source>
        <strain evidence="2 3">E4A9</strain>
    </source>
</reference>
<gene>
    <name evidence="2" type="ORF">A9D14_00710</name>
</gene>
<dbReference type="RefSeq" id="WP_066842101.1">
    <property type="nucleotide sequence ID" value="NZ_CP019602.1"/>
</dbReference>
<dbReference type="NCBIfam" id="TIGR01550">
    <property type="entry name" value="DOC_P1"/>
    <property type="match status" value="1"/>
</dbReference>
<dbReference type="PANTHER" id="PTHR39426:SF1">
    <property type="entry name" value="HOMOLOGY TO DEATH-ON-CURING PROTEIN OF PHAGE P1"/>
    <property type="match status" value="1"/>
</dbReference>
<feature type="domain" description="Fido" evidence="1">
    <location>
        <begin position="10"/>
        <end position="126"/>
    </location>
</feature>
<dbReference type="AlphaFoldDB" id="A0A1Z1F835"/>
<evidence type="ECO:0000259" key="1">
    <source>
        <dbReference type="PROSITE" id="PS51459"/>
    </source>
</evidence>
<protein>
    <submittedName>
        <fullName evidence="2">Death-on-curing protein</fullName>
    </submittedName>
</protein>
<dbReference type="EMBL" id="CP019602">
    <property type="protein sequence ID" value="ARU14961.1"/>
    <property type="molecule type" value="Genomic_DNA"/>
</dbReference>
<dbReference type="Proteomes" id="UP000195807">
    <property type="component" value="Chromosome"/>
</dbReference>
<dbReference type="InterPro" id="IPR003812">
    <property type="entry name" value="Fido"/>
</dbReference>
<dbReference type="Pfam" id="PF02661">
    <property type="entry name" value="Fic"/>
    <property type="match status" value="1"/>
</dbReference>
<accession>A0A1Z1F835</accession>
<dbReference type="KEGG" id="cman:A9D14_00710"/>
<dbReference type="InterPro" id="IPR053737">
    <property type="entry name" value="Type_II_TA_Toxin"/>
</dbReference>
<dbReference type="InterPro" id="IPR006440">
    <property type="entry name" value="Doc"/>
</dbReference>
<dbReference type="OrthoDB" id="9802752at2"/>
<organism evidence="2 3">
    <name type="scientific">Croceicoccus marinus</name>
    <dbReference type="NCBI Taxonomy" id="450378"/>
    <lineage>
        <taxon>Bacteria</taxon>
        <taxon>Pseudomonadati</taxon>
        <taxon>Pseudomonadota</taxon>
        <taxon>Alphaproteobacteria</taxon>
        <taxon>Sphingomonadales</taxon>
        <taxon>Erythrobacteraceae</taxon>
        <taxon>Croceicoccus</taxon>
    </lineage>
</organism>
<sequence>MARSSEPVWIEAELALAIHDRQLAEHGGPIGLRDADALESALARPRNQWAYGETDLCKLAAAYAYGLARNHPFTDGNKRTAWVLARLFLALNDFEIAYAPEDAVQMVLQLAAGELVEVAISEWFTERRV</sequence>
<dbReference type="Gene3D" id="1.20.120.1870">
    <property type="entry name" value="Fic/DOC protein, Fido domain"/>
    <property type="match status" value="1"/>
</dbReference>
<name>A0A1Z1F835_9SPHN</name>
<dbReference type="PROSITE" id="PS51459">
    <property type="entry name" value="FIDO"/>
    <property type="match status" value="1"/>
</dbReference>
<evidence type="ECO:0000313" key="3">
    <source>
        <dbReference type="Proteomes" id="UP000195807"/>
    </source>
</evidence>
<dbReference type="InterPro" id="IPR036597">
    <property type="entry name" value="Fido-like_dom_sf"/>
</dbReference>